<gene>
    <name evidence="2" type="ORF">SAMN04487955_101298</name>
</gene>
<dbReference type="PANTHER" id="PTHR12526">
    <property type="entry name" value="GLYCOSYLTRANSFERASE"/>
    <property type="match status" value="1"/>
</dbReference>
<evidence type="ECO:0000313" key="2">
    <source>
        <dbReference type="EMBL" id="SFU32331.1"/>
    </source>
</evidence>
<dbReference type="SUPFAM" id="SSF53756">
    <property type="entry name" value="UDP-Glycosyltransferase/glycogen phosphorylase"/>
    <property type="match status" value="1"/>
</dbReference>
<name>A0A1I7F818_9GAMM</name>
<dbReference type="STRING" id="463301.SAMN04487955_101298"/>
<dbReference type="Pfam" id="PF13692">
    <property type="entry name" value="Glyco_trans_1_4"/>
    <property type="match status" value="1"/>
</dbReference>
<dbReference type="EMBL" id="FPBP01000001">
    <property type="protein sequence ID" value="SFU32331.1"/>
    <property type="molecule type" value="Genomic_DNA"/>
</dbReference>
<dbReference type="AlphaFoldDB" id="A0A1I7F818"/>
<sequence>MSWLMIWYFMQNIPVTSGFNQPVLFIAYDGLLDPLGGSQILPYLYSIADLPQHLHIISFEKAERFKSSSSALRDELDRKNIGWTPLTFTSRMGKLGKIWDLFRMYVTALKLQRRHRFTIVHCRSYPAMQVGCFLRRFMGVKTIFDMRGLWVDDRVEGNLWPQDRWLYRRLYHYYKRLERRLLECADAVIVLTERVVPEIRRLAPEMHAPIAVIPCCADFDHFSGISTTDKLATRTDIGIDKHALVISYLGSLGTVYLLDDMLRLFETVARQRDYAHLLLITQDWSPQHEERLGESSLADLRHRIHIRPARRDEVPNLLGASDIMLSFRRATYSQMACSPTKLAEAFALGIPAISNAGVGDIDAMTRALDAGAVVDLNNPDAFETILRDLDSILAKGGERLRECARGTLGLERAKLAYRRVYEQLEGQS</sequence>
<dbReference type="OrthoDB" id="9787293at2"/>
<dbReference type="Pfam" id="PF13579">
    <property type="entry name" value="Glyco_trans_4_4"/>
    <property type="match status" value="1"/>
</dbReference>
<keyword evidence="2" id="KW-0808">Transferase</keyword>
<protein>
    <submittedName>
        <fullName evidence="2">Glycosyltransferase involved in cell wall bisynthesis</fullName>
    </submittedName>
</protein>
<dbReference type="Gene3D" id="3.40.50.2000">
    <property type="entry name" value="Glycogen Phosphorylase B"/>
    <property type="match status" value="2"/>
</dbReference>
<evidence type="ECO:0000259" key="1">
    <source>
        <dbReference type="Pfam" id="PF13579"/>
    </source>
</evidence>
<feature type="domain" description="Glycosyltransferase subfamily 4-like N-terminal" evidence="1">
    <location>
        <begin position="92"/>
        <end position="215"/>
    </location>
</feature>
<dbReference type="GO" id="GO:0016757">
    <property type="term" value="F:glycosyltransferase activity"/>
    <property type="evidence" value="ECO:0007669"/>
    <property type="project" value="UniProtKB-ARBA"/>
</dbReference>
<evidence type="ECO:0000313" key="3">
    <source>
        <dbReference type="Proteomes" id="UP000198693"/>
    </source>
</evidence>
<proteinExistence type="predicted"/>
<reference evidence="3" key="1">
    <citation type="submission" date="2016-10" db="EMBL/GenBank/DDBJ databases">
        <authorList>
            <person name="Varghese N."/>
            <person name="Submissions S."/>
        </authorList>
    </citation>
    <scope>NUCLEOTIDE SEQUENCE [LARGE SCALE GENOMIC DNA]</scope>
    <source>
        <strain evidence="3">CGMCC 1.6981</strain>
    </source>
</reference>
<dbReference type="InterPro" id="IPR028098">
    <property type="entry name" value="Glyco_trans_4-like_N"/>
</dbReference>
<dbReference type="Proteomes" id="UP000198693">
    <property type="component" value="Unassembled WGS sequence"/>
</dbReference>
<keyword evidence="3" id="KW-1185">Reference proteome</keyword>
<organism evidence="2 3">
    <name type="scientific">Halomonas korlensis</name>
    <dbReference type="NCBI Taxonomy" id="463301"/>
    <lineage>
        <taxon>Bacteria</taxon>
        <taxon>Pseudomonadati</taxon>
        <taxon>Pseudomonadota</taxon>
        <taxon>Gammaproteobacteria</taxon>
        <taxon>Oceanospirillales</taxon>
        <taxon>Halomonadaceae</taxon>
        <taxon>Halomonas</taxon>
    </lineage>
</organism>
<accession>A0A1I7F818</accession>